<proteinExistence type="predicted"/>
<evidence type="ECO:0000313" key="2">
    <source>
        <dbReference type="Proteomes" id="UP001239111"/>
    </source>
</evidence>
<keyword evidence="2" id="KW-1185">Reference proteome</keyword>
<dbReference type="EMBL" id="CM056741">
    <property type="protein sequence ID" value="KAJ8681987.1"/>
    <property type="molecule type" value="Genomic_DNA"/>
</dbReference>
<gene>
    <name evidence="1" type="ORF">QAD02_017779</name>
</gene>
<organism evidence="1 2">
    <name type="scientific">Eretmocerus hayati</name>
    <dbReference type="NCBI Taxonomy" id="131215"/>
    <lineage>
        <taxon>Eukaryota</taxon>
        <taxon>Metazoa</taxon>
        <taxon>Ecdysozoa</taxon>
        <taxon>Arthropoda</taxon>
        <taxon>Hexapoda</taxon>
        <taxon>Insecta</taxon>
        <taxon>Pterygota</taxon>
        <taxon>Neoptera</taxon>
        <taxon>Endopterygota</taxon>
        <taxon>Hymenoptera</taxon>
        <taxon>Apocrita</taxon>
        <taxon>Proctotrupomorpha</taxon>
        <taxon>Chalcidoidea</taxon>
        <taxon>Aphelinidae</taxon>
        <taxon>Aphelininae</taxon>
        <taxon>Eretmocerus</taxon>
    </lineage>
</organism>
<reference evidence="1" key="1">
    <citation type="submission" date="2023-04" db="EMBL/GenBank/DDBJ databases">
        <title>A chromosome-level genome assembly of the parasitoid wasp Eretmocerus hayati.</title>
        <authorList>
            <person name="Zhong Y."/>
            <person name="Liu S."/>
            <person name="Liu Y."/>
        </authorList>
    </citation>
    <scope>NUCLEOTIDE SEQUENCE</scope>
    <source>
        <strain evidence="1">ZJU_SS_LIU_2023</strain>
    </source>
</reference>
<sequence length="848" mass="96836">MELSCCLCPEIFTGIDNLGQHLAHFHGVSRTKNLGDTGFVCGHGNCREAFDIFSNLRRHIKNVHMVAVAGDQPPHDDASNFGDGMDHDGLRGPSPIIEVDVENGLEHPIRQPSDDESVEMEVDLRSEIIKMICQFHANAGITGATITTILNSYEKLLSTYNQILRTRVRTELQRNRIDENVITSINHLLEFENPVTGLKNYEQQIDAMVENCGYIEPIEFMLGDRVDMVHNRKTQMFEPKLVKETAQYVPTIPVLSMVLSNKDIREAIDNEKPSPPGFLGSFKDGMRYKTNPFFQKYPNAVRLRMYNDDAEIVGPLGSRTGIHKLGAFYIEIANLPQHMNSQLSSIHISTLYCSVDAKKYGLEKILGPFMDDLKKLESDEGVVLHFDDGDYVLRASIETFCGDGLAVHEVFGLLGPSSTLFCRLCLYSREALHSGSLETFQERTEAVYNHQLEYLERNHFSDAAKTATGMREKPFLNESKYFKTYWNKVFDLMHDYLHGICPVVVILVLHQWIIVEDRFKVEFLNEAISHFNYGYAEMKNKPSANFTRAILNDRKHSTNQKAVQMGCLIRVLPFLVYGKVPENDKYLEIILVLLEIMEIKFAPMIPSDLLPYLDERYQDFFSMFGDLFPDVDRINKMHHGSHGAECIEWSGPLTQYDCKRFEAKHAELKLRAQNVHNFKNPPKTLIRVSQAIQCSRWHSGDVQINSVDVLSGKEAFVCHTKSRQYLLNLGLLDDQKVVSAKSVKVNGIEYRTKLFIALDKSGDRFENLVTFGEIWEIIVMEKRVFLLTSVCTTLYFDIAVHAYCIELNELDHSSIFTDASSLPFHKPFSYWLKPNSSALHISLRHLIF</sequence>
<name>A0ACC2PHT1_9HYME</name>
<protein>
    <submittedName>
        <fullName evidence="1">Uncharacterized protein</fullName>
    </submittedName>
</protein>
<accession>A0ACC2PHT1</accession>
<comment type="caution">
    <text evidence="1">The sequence shown here is derived from an EMBL/GenBank/DDBJ whole genome shotgun (WGS) entry which is preliminary data.</text>
</comment>
<dbReference type="Proteomes" id="UP001239111">
    <property type="component" value="Chromosome 1"/>
</dbReference>
<evidence type="ECO:0000313" key="1">
    <source>
        <dbReference type="EMBL" id="KAJ8681987.1"/>
    </source>
</evidence>